<dbReference type="Pfam" id="PF02984">
    <property type="entry name" value="Cyclin_C"/>
    <property type="match status" value="1"/>
</dbReference>
<dbReference type="OrthoDB" id="5590282at2759"/>
<feature type="domain" description="Cyclin C-terminal" evidence="10">
    <location>
        <begin position="359"/>
        <end position="482"/>
    </location>
</feature>
<dbReference type="InterPro" id="IPR046965">
    <property type="entry name" value="Cyclin_A/B-like"/>
</dbReference>
<dbReference type="Pfam" id="PF00134">
    <property type="entry name" value="Cyclin_N"/>
    <property type="match status" value="1"/>
</dbReference>
<evidence type="ECO:0000256" key="2">
    <source>
        <dbReference type="ARBA" id="ARBA00011177"/>
    </source>
</evidence>
<feature type="domain" description="Cyclin-like" evidence="9">
    <location>
        <begin position="266"/>
        <end position="350"/>
    </location>
</feature>
<gene>
    <name evidence="11" type="ORF">JCGZ_12115</name>
</gene>
<dbReference type="SUPFAM" id="SSF47954">
    <property type="entry name" value="Cyclin-like"/>
    <property type="match status" value="2"/>
</dbReference>
<dbReference type="Proteomes" id="UP000027138">
    <property type="component" value="Unassembled WGS sequence"/>
</dbReference>
<keyword evidence="12" id="KW-1185">Reference proteome</keyword>
<dbReference type="InterPro" id="IPR004367">
    <property type="entry name" value="Cyclin_C-dom"/>
</dbReference>
<name>A0A067KCU7_JATCU</name>
<dbReference type="STRING" id="180498.A0A067KCU7"/>
<dbReference type="AlphaFoldDB" id="A0A067KCU7"/>
<keyword evidence="4 7" id="KW-0195">Cyclin</keyword>
<proteinExistence type="inferred from homology"/>
<evidence type="ECO:0000256" key="5">
    <source>
        <dbReference type="ARBA" id="ARBA00023306"/>
    </source>
</evidence>
<feature type="domain" description="Cyclin-like" evidence="9">
    <location>
        <begin position="363"/>
        <end position="451"/>
    </location>
</feature>
<keyword evidence="3" id="KW-0132">Cell division</keyword>
<evidence type="ECO:0000256" key="3">
    <source>
        <dbReference type="ARBA" id="ARBA00022618"/>
    </source>
</evidence>
<dbReference type="CDD" id="cd20562">
    <property type="entry name" value="CYCLIN_AtCycA_like_rpt1"/>
    <property type="match status" value="1"/>
</dbReference>
<keyword evidence="5" id="KW-0131">Cell cycle</keyword>
<dbReference type="CDD" id="cd20506">
    <property type="entry name" value="CYCLIN_AtCycA-like_rpt2"/>
    <property type="match status" value="1"/>
</dbReference>
<protein>
    <recommendedName>
        <fullName evidence="6">B-like cyclin</fullName>
    </recommendedName>
</protein>
<dbReference type="GO" id="GO:0051301">
    <property type="term" value="P:cell division"/>
    <property type="evidence" value="ECO:0007669"/>
    <property type="project" value="UniProtKB-KW"/>
</dbReference>
<feature type="compositionally biased region" description="Polar residues" evidence="8">
    <location>
        <begin position="55"/>
        <end position="72"/>
    </location>
</feature>
<dbReference type="InterPro" id="IPR039361">
    <property type="entry name" value="Cyclin"/>
</dbReference>
<comment type="similarity">
    <text evidence="1">Belongs to the cyclin family. Cyclin AB subfamily.</text>
</comment>
<dbReference type="InterPro" id="IPR006671">
    <property type="entry name" value="Cyclin_N"/>
</dbReference>
<organism evidence="11 12">
    <name type="scientific">Jatropha curcas</name>
    <name type="common">Barbados nut</name>
    <dbReference type="NCBI Taxonomy" id="180498"/>
    <lineage>
        <taxon>Eukaryota</taxon>
        <taxon>Viridiplantae</taxon>
        <taxon>Streptophyta</taxon>
        <taxon>Embryophyta</taxon>
        <taxon>Tracheophyta</taxon>
        <taxon>Spermatophyta</taxon>
        <taxon>Magnoliopsida</taxon>
        <taxon>eudicotyledons</taxon>
        <taxon>Gunneridae</taxon>
        <taxon>Pentapetalae</taxon>
        <taxon>rosids</taxon>
        <taxon>fabids</taxon>
        <taxon>Malpighiales</taxon>
        <taxon>Euphorbiaceae</taxon>
        <taxon>Crotonoideae</taxon>
        <taxon>Jatropheae</taxon>
        <taxon>Jatropha</taxon>
    </lineage>
</organism>
<dbReference type="FunFam" id="1.10.472.10:FF:000167">
    <property type="entry name" value="Mitotic cyclin 6"/>
    <property type="match status" value="1"/>
</dbReference>
<dbReference type="EMBL" id="KK914570">
    <property type="protein sequence ID" value="KDP32823.1"/>
    <property type="molecule type" value="Genomic_DNA"/>
</dbReference>
<comment type="subunit">
    <text evidence="2">Interacts with the CDC2 protein kinase to form a serine/threonine kinase holoenzyme complex also known as maturation promoting factor (MPF). The cyclin subunit imparts substrate specificity to the complex.</text>
</comment>
<feature type="compositionally biased region" description="Low complexity" evidence="8">
    <location>
        <begin position="1"/>
        <end position="29"/>
    </location>
</feature>
<dbReference type="GO" id="GO:0016538">
    <property type="term" value="F:cyclin-dependent protein serine/threonine kinase regulator activity"/>
    <property type="evidence" value="ECO:0007669"/>
    <property type="project" value="InterPro"/>
</dbReference>
<evidence type="ECO:0000259" key="10">
    <source>
        <dbReference type="SMART" id="SM01332"/>
    </source>
</evidence>
<evidence type="ECO:0000313" key="11">
    <source>
        <dbReference type="EMBL" id="KDP32823.1"/>
    </source>
</evidence>
<dbReference type="KEGG" id="jcu:105638962"/>
<dbReference type="PROSITE" id="PS00292">
    <property type="entry name" value="CYCLINS"/>
    <property type="match status" value="1"/>
</dbReference>
<dbReference type="Gene3D" id="1.10.472.10">
    <property type="entry name" value="Cyclin-like"/>
    <property type="match status" value="2"/>
</dbReference>
<feature type="region of interest" description="Disordered" evidence="8">
    <location>
        <begin position="1"/>
        <end position="72"/>
    </location>
</feature>
<dbReference type="SMART" id="SM01332">
    <property type="entry name" value="Cyclin_C"/>
    <property type="match status" value="1"/>
</dbReference>
<dbReference type="FunFam" id="1.10.472.10:FF:000013">
    <property type="entry name" value="Cyclin A1"/>
    <property type="match status" value="1"/>
</dbReference>
<evidence type="ECO:0000256" key="6">
    <source>
        <dbReference type="ARBA" id="ARBA00032263"/>
    </source>
</evidence>
<dbReference type="PIRSF" id="PIRSF001771">
    <property type="entry name" value="Cyclin_A_B_D_E"/>
    <property type="match status" value="1"/>
</dbReference>
<evidence type="ECO:0000313" key="12">
    <source>
        <dbReference type="Proteomes" id="UP000027138"/>
    </source>
</evidence>
<evidence type="ECO:0000256" key="7">
    <source>
        <dbReference type="RuleBase" id="RU000383"/>
    </source>
</evidence>
<dbReference type="GO" id="GO:0044772">
    <property type="term" value="P:mitotic cell cycle phase transition"/>
    <property type="evidence" value="ECO:0007669"/>
    <property type="project" value="InterPro"/>
</dbReference>
<reference evidence="11 12" key="1">
    <citation type="journal article" date="2014" name="PLoS ONE">
        <title>Global Analysis of Gene Expression Profiles in Physic Nut (Jatropha curcas L.) Seedlings Exposed to Salt Stress.</title>
        <authorList>
            <person name="Zhang L."/>
            <person name="Zhang C."/>
            <person name="Wu P."/>
            <person name="Chen Y."/>
            <person name="Li M."/>
            <person name="Jiang H."/>
            <person name="Wu G."/>
        </authorList>
    </citation>
    <scope>NUCLEOTIDE SEQUENCE [LARGE SCALE GENOMIC DNA]</scope>
    <source>
        <strain evidence="12">cv. GZQX0401</strain>
        <tissue evidence="11">Young leaves</tissue>
    </source>
</reference>
<evidence type="ECO:0000259" key="9">
    <source>
        <dbReference type="SMART" id="SM00385"/>
    </source>
</evidence>
<dbReference type="InterPro" id="IPR036915">
    <property type="entry name" value="Cyclin-like_sf"/>
</dbReference>
<sequence>MSTQTRRPSFSSSTTSSLAKRHASSSSASENIGKPTVATTHIARKRAPLGDITNHKNVPQKGSRTSIPSSTLAPCSNKIAKVKKGPPACTSNTGFSASNLAPLNSKSSAIGACKVTSVPRSDQAVPSIVVDPAPCNMDVSPSKSISLDETMSTCDSFKSPEVEYLDHNDIPAIDSINKKTLSNLYISDHVQTEENVCCRDMLVDMETDDKIVNLDDNYEDPQLCATIACDIYKHLRASETKKRPSTDFMERIQKDINASMRAILIDWLVEVAEEYRLVPDTLYLTVNYIDRYLSGNAMNRQRLQLLGVACMMIASKYEEICAPQVEEFCYITDNTYFRDEVLEMESAVLNFLKFEMTAPTAKCFLRRFVRASQGANEVPSMHLECLANYIAELSLLEYNMLSYAPSLIAASAIFLAKYILLPSRRPWNSTLQHYTLYQPSDLCECVKELHCLCCGSHNSTLPAIREKYSQHKYKFVAKKYCPPSIPQEYFNNQS</sequence>
<accession>A0A067KCU7</accession>
<dbReference type="InterPro" id="IPR048258">
    <property type="entry name" value="Cyclins_cyclin-box"/>
</dbReference>
<evidence type="ECO:0000256" key="1">
    <source>
        <dbReference type="ARBA" id="ARBA00006955"/>
    </source>
</evidence>
<evidence type="ECO:0000256" key="8">
    <source>
        <dbReference type="SAM" id="MobiDB-lite"/>
    </source>
</evidence>
<evidence type="ECO:0000256" key="4">
    <source>
        <dbReference type="ARBA" id="ARBA00023127"/>
    </source>
</evidence>
<dbReference type="SMART" id="SM00385">
    <property type="entry name" value="CYCLIN"/>
    <property type="match status" value="2"/>
</dbReference>
<dbReference type="PANTHER" id="PTHR10177">
    <property type="entry name" value="CYCLINS"/>
    <property type="match status" value="1"/>
</dbReference>
<dbReference type="InterPro" id="IPR013763">
    <property type="entry name" value="Cyclin-like_dom"/>
</dbReference>